<comment type="similarity">
    <text evidence="1">Belongs to the phosphate/phosphite/phosphonate binding protein family.</text>
</comment>
<dbReference type="GO" id="GO:0055085">
    <property type="term" value="P:transmembrane transport"/>
    <property type="evidence" value="ECO:0007669"/>
    <property type="project" value="InterPro"/>
</dbReference>
<evidence type="ECO:0000256" key="3">
    <source>
        <dbReference type="ARBA" id="ARBA00023224"/>
    </source>
</evidence>
<dbReference type="Gene3D" id="3.40.190.10">
    <property type="entry name" value="Periplasmic binding protein-like II"/>
    <property type="match status" value="2"/>
</dbReference>
<evidence type="ECO:0000259" key="6">
    <source>
        <dbReference type="PROSITE" id="PS50111"/>
    </source>
</evidence>
<comment type="caution">
    <text evidence="7">The sequence shown here is derived from an EMBL/GenBank/DDBJ whole genome shotgun (WGS) entry which is preliminary data.</text>
</comment>
<dbReference type="AlphaFoldDB" id="A0AAW4X090"/>
<dbReference type="Gene3D" id="1.10.287.950">
    <property type="entry name" value="Methyl-accepting chemotaxis protein"/>
    <property type="match status" value="1"/>
</dbReference>
<dbReference type="InterPro" id="IPR004089">
    <property type="entry name" value="MCPsignal_dom"/>
</dbReference>
<evidence type="ECO:0000256" key="2">
    <source>
        <dbReference type="ARBA" id="ARBA00022729"/>
    </source>
</evidence>
<keyword evidence="8" id="KW-1185">Reference proteome</keyword>
<feature type="transmembrane region" description="Helical" evidence="5">
    <location>
        <begin position="6"/>
        <end position="29"/>
    </location>
</feature>
<dbReference type="NCBIfam" id="TIGR01098">
    <property type="entry name" value="3A0109s03R"/>
    <property type="match status" value="1"/>
</dbReference>
<evidence type="ECO:0000256" key="1">
    <source>
        <dbReference type="ARBA" id="ARBA00007162"/>
    </source>
</evidence>
<dbReference type="InterPro" id="IPR005770">
    <property type="entry name" value="PhnD"/>
</dbReference>
<protein>
    <submittedName>
        <fullName evidence="7">Phosphate/phosphite/phosphonate ABC transporter substrate-binding protein</fullName>
    </submittedName>
</protein>
<evidence type="ECO:0000256" key="5">
    <source>
        <dbReference type="SAM" id="Phobius"/>
    </source>
</evidence>
<name>A0AAW4X090_9FIRM</name>
<dbReference type="Pfam" id="PF00015">
    <property type="entry name" value="MCPsignal"/>
    <property type="match status" value="1"/>
</dbReference>
<dbReference type="EMBL" id="JAJFAT010000009">
    <property type="protein sequence ID" value="MCC3145223.1"/>
    <property type="molecule type" value="Genomic_DNA"/>
</dbReference>
<dbReference type="Proteomes" id="UP001199296">
    <property type="component" value="Unassembled WGS sequence"/>
</dbReference>
<keyword evidence="5" id="KW-1133">Transmembrane helix</keyword>
<sequence length="613" mass="68166">MNLVNIFRFSNLIIILTTVIITYFALNYLNNKESKTKPKKANITKAKKSDNIGSDLLELSEAVSFKSQNLIWVIKDNSAEAEKLAYLFEDIARAVENNAASIEEISATIEELSASSELINKETDKVSQFTENALEISKENKKWIEESASTLIELSENVNGSAQSIKTVDKALQNTTQLLKGIKDITDQINLLALNASIEAARAGQAGRGFKVVAGEIKKLSGETEKLTEEISEAISQMKLKLNNTEEIISEGIENIAGVEELAAKSVKSFSEMSENLKKVVNSTAKLSNNTENQAEAARQSTKAVESIAEESQLISENITDINNGVRKQSENSSQIYDLSESLTDISYKLHNIAVKKKEENMLIFGVNPFTKPEQVKKLYLPIINKVSELAARKAKTIIVPDYESLLDYMGEGLIDFAWFSPMAYVQAKAKLEIIPLVTPKINGKASYNGYIFSRKDSQFQQLSELHNSSFAFVDKLSASGYIYPKYLLKEAGIEVERDLKEIAFLGNHDKVIQSVINSNFDAGASYNEAWERAAKAGLNLDSLKIIKKTEAIPKDVIAANSSIESELRKTIQNAFLKVSTKKDIEEALNQTNITDFIKTEDQNFDVIRKYQL</sequence>
<accession>A0AAW4X090</accession>
<keyword evidence="5" id="KW-0812">Transmembrane</keyword>
<dbReference type="GO" id="GO:0043190">
    <property type="term" value="C:ATP-binding cassette (ABC) transporter complex"/>
    <property type="evidence" value="ECO:0007669"/>
    <property type="project" value="InterPro"/>
</dbReference>
<keyword evidence="2" id="KW-0732">Signal</keyword>
<proteinExistence type="inferred from homology"/>
<evidence type="ECO:0000313" key="8">
    <source>
        <dbReference type="Proteomes" id="UP001199296"/>
    </source>
</evidence>
<dbReference type="PANTHER" id="PTHR32089:SF112">
    <property type="entry name" value="LYSOZYME-LIKE PROTEIN-RELATED"/>
    <property type="match status" value="1"/>
</dbReference>
<dbReference type="Pfam" id="PF12974">
    <property type="entry name" value="Phosphonate-bd"/>
    <property type="match status" value="1"/>
</dbReference>
<dbReference type="CDD" id="cd01071">
    <property type="entry name" value="PBP2_PhnD_like"/>
    <property type="match status" value="1"/>
</dbReference>
<dbReference type="RefSeq" id="WP_229345810.1">
    <property type="nucleotide sequence ID" value="NZ_JAJFAT010000009.1"/>
</dbReference>
<dbReference type="SUPFAM" id="SSF53850">
    <property type="entry name" value="Periplasmic binding protein-like II"/>
    <property type="match status" value="1"/>
</dbReference>
<gene>
    <name evidence="7" type="primary">phnD</name>
    <name evidence="7" type="ORF">LJ207_07790</name>
</gene>
<keyword evidence="3 4" id="KW-0807">Transducer</keyword>
<keyword evidence="5" id="KW-0472">Membrane</keyword>
<evidence type="ECO:0000313" key="7">
    <source>
        <dbReference type="EMBL" id="MCC3145223.1"/>
    </source>
</evidence>
<evidence type="ECO:0000256" key="4">
    <source>
        <dbReference type="PROSITE-ProRule" id="PRU00284"/>
    </source>
</evidence>
<dbReference type="GO" id="GO:0007165">
    <property type="term" value="P:signal transduction"/>
    <property type="evidence" value="ECO:0007669"/>
    <property type="project" value="UniProtKB-KW"/>
</dbReference>
<organism evidence="7 8">
    <name type="scientific">Halanaerobium polyolivorans</name>
    <dbReference type="NCBI Taxonomy" id="2886943"/>
    <lineage>
        <taxon>Bacteria</taxon>
        <taxon>Bacillati</taxon>
        <taxon>Bacillota</taxon>
        <taxon>Clostridia</taxon>
        <taxon>Halanaerobiales</taxon>
        <taxon>Halanaerobiaceae</taxon>
        <taxon>Halanaerobium</taxon>
    </lineage>
</organism>
<dbReference type="SUPFAM" id="SSF58104">
    <property type="entry name" value="Methyl-accepting chemotaxis protein (MCP) signaling domain"/>
    <property type="match status" value="1"/>
</dbReference>
<dbReference type="PANTHER" id="PTHR32089">
    <property type="entry name" value="METHYL-ACCEPTING CHEMOTAXIS PROTEIN MCPB"/>
    <property type="match status" value="1"/>
</dbReference>
<feature type="domain" description="Methyl-accepting transducer" evidence="6">
    <location>
        <begin position="73"/>
        <end position="309"/>
    </location>
</feature>
<dbReference type="SMART" id="SM00283">
    <property type="entry name" value="MA"/>
    <property type="match status" value="1"/>
</dbReference>
<reference evidence="7 8" key="1">
    <citation type="submission" date="2021-10" db="EMBL/GenBank/DDBJ databases">
        <authorList>
            <person name="Grouzdev D.S."/>
            <person name="Pantiukh K.S."/>
            <person name="Krutkina M.S."/>
        </authorList>
    </citation>
    <scope>NUCLEOTIDE SEQUENCE [LARGE SCALE GENOMIC DNA]</scope>
    <source>
        <strain evidence="7 8">Z-7514</strain>
    </source>
</reference>
<dbReference type="PROSITE" id="PS50111">
    <property type="entry name" value="CHEMOTAXIS_TRANSDUC_2"/>
    <property type="match status" value="1"/>
</dbReference>